<dbReference type="PANTHER" id="PTHR12231:SF272">
    <property type="entry name" value="DPR-INTERACTING PROTEIN THETA"/>
    <property type="match status" value="1"/>
</dbReference>
<keyword evidence="2" id="KW-1003">Cell membrane</keyword>
<evidence type="ECO:0000259" key="10">
    <source>
        <dbReference type="PROSITE" id="PS50835"/>
    </source>
</evidence>
<evidence type="ECO:0000256" key="4">
    <source>
        <dbReference type="ARBA" id="ARBA00022737"/>
    </source>
</evidence>
<dbReference type="FunFam" id="2.60.40.10:FF:000376">
    <property type="entry name" value="CLUMA_CG000981, isoform A"/>
    <property type="match status" value="1"/>
</dbReference>
<feature type="domain" description="Ig-like" evidence="10">
    <location>
        <begin position="35"/>
        <end position="120"/>
    </location>
</feature>
<dbReference type="AlphaFoldDB" id="A0A2H8TQ35"/>
<proteinExistence type="predicted"/>
<evidence type="ECO:0000256" key="7">
    <source>
        <dbReference type="ARBA" id="ARBA00023180"/>
    </source>
</evidence>
<dbReference type="Pfam" id="PF07679">
    <property type="entry name" value="I-set"/>
    <property type="match status" value="1"/>
</dbReference>
<dbReference type="GO" id="GO:0005886">
    <property type="term" value="C:plasma membrane"/>
    <property type="evidence" value="ECO:0007669"/>
    <property type="project" value="UniProtKB-SubCell"/>
</dbReference>
<comment type="subcellular location">
    <subcellularLocation>
        <location evidence="1">Cell membrane</location>
    </subcellularLocation>
</comment>
<dbReference type="OrthoDB" id="10012075at2759"/>
<dbReference type="GO" id="GO:0043005">
    <property type="term" value="C:neuron projection"/>
    <property type="evidence" value="ECO:0007669"/>
    <property type="project" value="TreeGrafter"/>
</dbReference>
<evidence type="ECO:0000313" key="11">
    <source>
        <dbReference type="EMBL" id="MBW16255.1"/>
    </source>
</evidence>
<dbReference type="SUPFAM" id="SSF48726">
    <property type="entry name" value="Immunoglobulin"/>
    <property type="match status" value="3"/>
</dbReference>
<feature type="chain" id="PRO_5014156773" evidence="9">
    <location>
        <begin position="29"/>
        <end position="412"/>
    </location>
</feature>
<dbReference type="PANTHER" id="PTHR12231">
    <property type="entry name" value="CTX-RELATED TYPE I TRANSMEMBRANE PROTEIN"/>
    <property type="match status" value="1"/>
</dbReference>
<feature type="signal peptide" evidence="9">
    <location>
        <begin position="1"/>
        <end position="28"/>
    </location>
</feature>
<keyword evidence="7" id="KW-0325">Glycoprotein</keyword>
<evidence type="ECO:0000256" key="2">
    <source>
        <dbReference type="ARBA" id="ARBA00022475"/>
    </source>
</evidence>
<dbReference type="FunFam" id="2.60.40.10:FF:000328">
    <property type="entry name" value="CLUMA_CG000981, isoform A"/>
    <property type="match status" value="1"/>
</dbReference>
<reference evidence="11" key="1">
    <citation type="submission" date="2017-10" db="EMBL/GenBank/DDBJ databases">
        <title>Transcriptome Assembly of Sugarcane Aphid Adults.</title>
        <authorList>
            <person name="Scully E.D."/>
            <person name="Palmer N.A."/>
            <person name="Geib S.M."/>
            <person name="Sarath G."/>
            <person name="Sattler S.E."/>
        </authorList>
    </citation>
    <scope>NUCLEOTIDE SEQUENCE</scope>
    <source>
        <tissue evidence="11">Whole body</tissue>
    </source>
</reference>
<keyword evidence="5" id="KW-0472">Membrane</keyword>
<dbReference type="EMBL" id="GFXV01004450">
    <property type="protein sequence ID" value="MBW16255.1"/>
    <property type="molecule type" value="Transcribed_RNA"/>
</dbReference>
<organism evidence="11">
    <name type="scientific">Melanaphis sacchari</name>
    <dbReference type="NCBI Taxonomy" id="742174"/>
    <lineage>
        <taxon>Eukaryota</taxon>
        <taxon>Metazoa</taxon>
        <taxon>Ecdysozoa</taxon>
        <taxon>Arthropoda</taxon>
        <taxon>Hexapoda</taxon>
        <taxon>Insecta</taxon>
        <taxon>Pterygota</taxon>
        <taxon>Neoptera</taxon>
        <taxon>Paraneoptera</taxon>
        <taxon>Hemiptera</taxon>
        <taxon>Sternorrhyncha</taxon>
        <taxon>Aphidomorpha</taxon>
        <taxon>Aphidoidea</taxon>
        <taxon>Aphididae</taxon>
        <taxon>Aphidini</taxon>
        <taxon>Melanaphis</taxon>
    </lineage>
</organism>
<dbReference type="PROSITE" id="PS50835">
    <property type="entry name" value="IG_LIKE"/>
    <property type="match status" value="3"/>
</dbReference>
<dbReference type="InterPro" id="IPR003599">
    <property type="entry name" value="Ig_sub"/>
</dbReference>
<dbReference type="InterPro" id="IPR036179">
    <property type="entry name" value="Ig-like_dom_sf"/>
</dbReference>
<dbReference type="InterPro" id="IPR007110">
    <property type="entry name" value="Ig-like_dom"/>
</dbReference>
<keyword evidence="6" id="KW-1015">Disulfide bond</keyword>
<dbReference type="FunFam" id="2.60.40.10:FF:000392">
    <property type="entry name" value="CLUMA_CG000981, isoform A"/>
    <property type="match status" value="1"/>
</dbReference>
<sequence>MYTGPGHVLAAIAIALVVVSSAVRPSSGELIVDMPKFAEPITNVTVPVGREATIVCIVDDLGSYKVAWLRVDTQTILTIHNHVITKNHRIGVSHSDHRTWHIHIKEVRESDKGWYMCQINTDPMKSQLGFLDIVVPPDILDYPTSTDMNVREGNNVSLRCAASGSPAPNITWRKEGTDLIRLERSQQVHSVEGPVLNLTRISRSHMGAYLCIASNGVPPSVSKRIMLVVNFPPMIWIQNQLIGAFIGQSLTLECLSEAHPKSINYWTREAGEIIAHGEKYEPEEFVTEQYKTRMKLTIKSITAEDYGTYKCLSRNALGDTDGTIKVYQVANNGAHSTTRPKHRYKNRNRTRIRVQSNDIRDSAFLSKDENNELQTHYDDDGEFEEYDSGSQTHDLALYTAIVCAITFVYVHE</sequence>
<gene>
    <name evidence="11" type="primary">Ntm_4</name>
</gene>
<dbReference type="Pfam" id="PF13927">
    <property type="entry name" value="Ig_3"/>
    <property type="match status" value="2"/>
</dbReference>
<keyword evidence="3 9" id="KW-0732">Signal</keyword>
<evidence type="ECO:0000256" key="3">
    <source>
        <dbReference type="ARBA" id="ARBA00022729"/>
    </source>
</evidence>
<evidence type="ECO:0000256" key="9">
    <source>
        <dbReference type="SAM" id="SignalP"/>
    </source>
</evidence>
<evidence type="ECO:0000256" key="8">
    <source>
        <dbReference type="ARBA" id="ARBA00023319"/>
    </source>
</evidence>
<dbReference type="SMART" id="SM00408">
    <property type="entry name" value="IGc2"/>
    <property type="match status" value="3"/>
</dbReference>
<evidence type="ECO:0000256" key="6">
    <source>
        <dbReference type="ARBA" id="ARBA00023157"/>
    </source>
</evidence>
<evidence type="ECO:0000256" key="5">
    <source>
        <dbReference type="ARBA" id="ARBA00023136"/>
    </source>
</evidence>
<keyword evidence="4" id="KW-0677">Repeat</keyword>
<dbReference type="InterPro" id="IPR051170">
    <property type="entry name" value="Neural/epithelial_adhesion"/>
</dbReference>
<dbReference type="InterPro" id="IPR003598">
    <property type="entry name" value="Ig_sub2"/>
</dbReference>
<name>A0A2H8TQ35_9HEMI</name>
<keyword evidence="8" id="KW-0393">Immunoglobulin domain</keyword>
<dbReference type="InterPro" id="IPR013783">
    <property type="entry name" value="Ig-like_fold"/>
</dbReference>
<evidence type="ECO:0000256" key="1">
    <source>
        <dbReference type="ARBA" id="ARBA00004236"/>
    </source>
</evidence>
<dbReference type="Gene3D" id="2.60.40.10">
    <property type="entry name" value="Immunoglobulins"/>
    <property type="match status" value="3"/>
</dbReference>
<dbReference type="SMART" id="SM00409">
    <property type="entry name" value="IG"/>
    <property type="match status" value="3"/>
</dbReference>
<protein>
    <submittedName>
        <fullName evidence="11">Neurotrimin</fullName>
    </submittedName>
</protein>
<accession>A0A2H8TQ35</accession>
<feature type="domain" description="Ig-like" evidence="10">
    <location>
        <begin position="137"/>
        <end position="222"/>
    </location>
</feature>
<feature type="domain" description="Ig-like" evidence="10">
    <location>
        <begin position="232"/>
        <end position="330"/>
    </location>
</feature>
<dbReference type="InterPro" id="IPR013098">
    <property type="entry name" value="Ig_I-set"/>
</dbReference>